<gene>
    <name evidence="9" type="ORF">B7P43_G15535</name>
</gene>
<name>A0A2J7RM43_9NEOP</name>
<protein>
    <recommendedName>
        <fullName evidence="8">MYND-type domain-containing protein</fullName>
    </recommendedName>
</protein>
<keyword evidence="3" id="KW-0949">S-adenosyl-L-methionine</keyword>
<dbReference type="FunCoup" id="A0A2J7RM43">
    <property type="interactions" value="1258"/>
</dbReference>
<dbReference type="SUPFAM" id="SSF48452">
    <property type="entry name" value="TPR-like"/>
    <property type="match status" value="1"/>
</dbReference>
<dbReference type="Proteomes" id="UP000235965">
    <property type="component" value="Unassembled WGS sequence"/>
</dbReference>
<dbReference type="Gene3D" id="1.10.220.160">
    <property type="match status" value="1"/>
</dbReference>
<evidence type="ECO:0000313" key="9">
    <source>
        <dbReference type="EMBL" id="PNF41905.1"/>
    </source>
</evidence>
<evidence type="ECO:0000313" key="10">
    <source>
        <dbReference type="Proteomes" id="UP000235965"/>
    </source>
</evidence>
<dbReference type="SUPFAM" id="SSF82199">
    <property type="entry name" value="SET domain"/>
    <property type="match status" value="1"/>
</dbReference>
<dbReference type="Gene3D" id="2.170.270.10">
    <property type="entry name" value="SET domain"/>
    <property type="match status" value="1"/>
</dbReference>
<dbReference type="PANTHER" id="PTHR46165">
    <property type="entry name" value="SET AND MYND DOMAIN-CONTAINING PROTEIN 4"/>
    <property type="match status" value="1"/>
</dbReference>
<evidence type="ECO:0000256" key="2">
    <source>
        <dbReference type="ARBA" id="ARBA00022679"/>
    </source>
</evidence>
<dbReference type="SUPFAM" id="SSF144232">
    <property type="entry name" value="HIT/MYND zinc finger-like"/>
    <property type="match status" value="1"/>
</dbReference>
<dbReference type="PROSITE" id="PS50865">
    <property type="entry name" value="ZF_MYND_2"/>
    <property type="match status" value="1"/>
</dbReference>
<dbReference type="Pfam" id="PF01753">
    <property type="entry name" value="zf-MYND"/>
    <property type="match status" value="1"/>
</dbReference>
<evidence type="ECO:0000256" key="3">
    <source>
        <dbReference type="ARBA" id="ARBA00022691"/>
    </source>
</evidence>
<evidence type="ECO:0000256" key="5">
    <source>
        <dbReference type="ARBA" id="ARBA00022771"/>
    </source>
</evidence>
<reference evidence="9 10" key="1">
    <citation type="submission" date="2017-12" db="EMBL/GenBank/DDBJ databases">
        <title>Hemimetabolous genomes reveal molecular basis of termite eusociality.</title>
        <authorList>
            <person name="Harrison M.C."/>
            <person name="Jongepier E."/>
            <person name="Robertson H.M."/>
            <person name="Arning N."/>
            <person name="Bitard-Feildel T."/>
            <person name="Chao H."/>
            <person name="Childers C.P."/>
            <person name="Dinh H."/>
            <person name="Doddapaneni H."/>
            <person name="Dugan S."/>
            <person name="Gowin J."/>
            <person name="Greiner C."/>
            <person name="Han Y."/>
            <person name="Hu H."/>
            <person name="Hughes D.S.T."/>
            <person name="Huylmans A.-K."/>
            <person name="Kemena C."/>
            <person name="Kremer L.P.M."/>
            <person name="Lee S.L."/>
            <person name="Lopez-Ezquerra A."/>
            <person name="Mallet L."/>
            <person name="Monroy-Kuhn J.M."/>
            <person name="Moser A."/>
            <person name="Murali S.C."/>
            <person name="Muzny D.M."/>
            <person name="Otani S."/>
            <person name="Piulachs M.-D."/>
            <person name="Poelchau M."/>
            <person name="Qu J."/>
            <person name="Schaub F."/>
            <person name="Wada-Katsumata A."/>
            <person name="Worley K.C."/>
            <person name="Xie Q."/>
            <person name="Ylla G."/>
            <person name="Poulsen M."/>
            <person name="Gibbs R.A."/>
            <person name="Schal C."/>
            <person name="Richards S."/>
            <person name="Belles X."/>
            <person name="Korb J."/>
            <person name="Bornberg-Bauer E."/>
        </authorList>
    </citation>
    <scope>NUCLEOTIDE SEQUENCE [LARGE SCALE GENOMIC DNA]</scope>
    <source>
        <tissue evidence="9">Whole body</tissue>
    </source>
</reference>
<dbReference type="STRING" id="105785.A0A2J7RM43"/>
<evidence type="ECO:0000256" key="6">
    <source>
        <dbReference type="ARBA" id="ARBA00022833"/>
    </source>
</evidence>
<accession>A0A2J7RM43</accession>
<dbReference type="GO" id="GO:0008270">
    <property type="term" value="F:zinc ion binding"/>
    <property type="evidence" value="ECO:0007669"/>
    <property type="project" value="UniProtKB-KW"/>
</dbReference>
<dbReference type="GO" id="GO:0032259">
    <property type="term" value="P:methylation"/>
    <property type="evidence" value="ECO:0007669"/>
    <property type="project" value="UniProtKB-KW"/>
</dbReference>
<dbReference type="InterPro" id="IPR052097">
    <property type="entry name" value="SET-MYND_domain_protein"/>
</dbReference>
<proteinExistence type="predicted"/>
<evidence type="ECO:0000256" key="1">
    <source>
        <dbReference type="ARBA" id="ARBA00022603"/>
    </source>
</evidence>
<dbReference type="InParanoid" id="A0A2J7RM43"/>
<evidence type="ECO:0000256" key="4">
    <source>
        <dbReference type="ARBA" id="ARBA00022723"/>
    </source>
</evidence>
<dbReference type="InterPro" id="IPR046341">
    <property type="entry name" value="SET_dom_sf"/>
</dbReference>
<comment type="caution">
    <text evidence="9">The sequence shown here is derived from an EMBL/GenBank/DDBJ whole genome shotgun (WGS) entry which is preliminary data.</text>
</comment>
<keyword evidence="10" id="KW-1185">Reference proteome</keyword>
<dbReference type="GO" id="GO:0005737">
    <property type="term" value="C:cytoplasm"/>
    <property type="evidence" value="ECO:0007669"/>
    <property type="project" value="TreeGrafter"/>
</dbReference>
<dbReference type="GO" id="GO:0005634">
    <property type="term" value="C:nucleus"/>
    <property type="evidence" value="ECO:0007669"/>
    <property type="project" value="TreeGrafter"/>
</dbReference>
<evidence type="ECO:0000256" key="7">
    <source>
        <dbReference type="PROSITE-ProRule" id="PRU00134"/>
    </source>
</evidence>
<dbReference type="OrthoDB" id="1028014at2759"/>
<keyword evidence="2" id="KW-0808">Transferase</keyword>
<keyword evidence="5 7" id="KW-0863">Zinc-finger</keyword>
<dbReference type="InterPro" id="IPR044421">
    <property type="entry name" value="SMYD4_SET"/>
</dbReference>
<dbReference type="EMBL" id="NEVH01002577">
    <property type="protein sequence ID" value="PNF41905.1"/>
    <property type="molecule type" value="Genomic_DNA"/>
</dbReference>
<evidence type="ECO:0000259" key="8">
    <source>
        <dbReference type="PROSITE" id="PS50865"/>
    </source>
</evidence>
<dbReference type="PANTHER" id="PTHR46165:SF7">
    <property type="entry name" value="SET AND MYND DOMAIN-CONTAINING PROTEIN 4"/>
    <property type="match status" value="1"/>
</dbReference>
<keyword evidence="1" id="KW-0489">Methyltransferase</keyword>
<sequence length="680" mass="76845">MKLDSLAEKKLDTDCGFLKCHHSNLRNSISDEKLQELSTLQSDEKRFSFVYKLPVVHEYEVKASSSGKNETEAGQLKEEGNKAFQNGNYQSAMQSYTKSIMKIPWAKDSTRELAITVANRSATFYHLQKYQLALQDIDLVFSLDYPPELSYKVLDRKARCLLAIKQLKDALEAFRCTLTALDLAKLPVERKRKWEMDVQIMLTMLAKNKVLANEPRTLPEDATLPSVTWQQHSRYVSASSAVKIEENKDMGRFAVAGKEVKVGDTLVVESAFVAVLLAEHAGTHCFHCFRRLEAAYPCNQCTRVAFCSVACQSEALATHHAVECPILETLWSSGASIICLMALRILSQRGLKYFLDMRDILKKGCDVVNSSQKYHPTDYRTVYNLVGHSGMRTALDFLLRTDTAILLFRCLKVAGFFNMHPSESEQELMPDEVFVGALLLHHLQLLQFNAHEISELQLEKPNKIDSARSVFLGGGLFPTLALFNHSCDPGITRYFQGTTVIARAIKNIHCGEMIAENYGPIFTQTPRAERQATLKSQYKFDCLCVPCNEDWPMFNNMNQGIMRFRCTGTEDGKIRKCNNVIIVPTDTSDFMIRCAVCKENTNILRGLKVLQDTDAMFHKATQLMDEGKVRQALDKYTEILGLLDSILAPPFKDFHLCQQAIRHCMLSFGNKSVVSKKVTK</sequence>
<keyword evidence="6" id="KW-0862">Zinc</keyword>
<dbReference type="GO" id="GO:0042826">
    <property type="term" value="F:histone deacetylase binding"/>
    <property type="evidence" value="ECO:0007669"/>
    <property type="project" value="TreeGrafter"/>
</dbReference>
<dbReference type="InterPro" id="IPR002893">
    <property type="entry name" value="Znf_MYND"/>
</dbReference>
<dbReference type="CDD" id="cd10536">
    <property type="entry name" value="SET_SMYD4"/>
    <property type="match status" value="1"/>
</dbReference>
<feature type="domain" description="MYND-type" evidence="8">
    <location>
        <begin position="285"/>
        <end position="324"/>
    </location>
</feature>
<dbReference type="Gene3D" id="1.25.40.10">
    <property type="entry name" value="Tetratricopeptide repeat domain"/>
    <property type="match status" value="1"/>
</dbReference>
<dbReference type="Gene3D" id="6.10.140.2220">
    <property type="match status" value="1"/>
</dbReference>
<keyword evidence="4" id="KW-0479">Metal-binding</keyword>
<dbReference type="GO" id="GO:0008168">
    <property type="term" value="F:methyltransferase activity"/>
    <property type="evidence" value="ECO:0007669"/>
    <property type="project" value="UniProtKB-KW"/>
</dbReference>
<dbReference type="AlphaFoldDB" id="A0A2J7RM43"/>
<dbReference type="InterPro" id="IPR011990">
    <property type="entry name" value="TPR-like_helical_dom_sf"/>
</dbReference>
<organism evidence="9 10">
    <name type="scientific">Cryptotermes secundus</name>
    <dbReference type="NCBI Taxonomy" id="105785"/>
    <lineage>
        <taxon>Eukaryota</taxon>
        <taxon>Metazoa</taxon>
        <taxon>Ecdysozoa</taxon>
        <taxon>Arthropoda</taxon>
        <taxon>Hexapoda</taxon>
        <taxon>Insecta</taxon>
        <taxon>Pterygota</taxon>
        <taxon>Neoptera</taxon>
        <taxon>Polyneoptera</taxon>
        <taxon>Dictyoptera</taxon>
        <taxon>Blattodea</taxon>
        <taxon>Blattoidea</taxon>
        <taxon>Termitoidae</taxon>
        <taxon>Kalotermitidae</taxon>
        <taxon>Cryptotermitinae</taxon>
        <taxon>Cryptotermes</taxon>
    </lineage>
</organism>